<evidence type="ECO:0000256" key="1">
    <source>
        <dbReference type="ARBA" id="ARBA00022741"/>
    </source>
</evidence>
<feature type="domain" description="CobW C-terminal" evidence="5">
    <location>
        <begin position="2"/>
        <end position="66"/>
    </location>
</feature>
<keyword evidence="1" id="KW-0547">Nucleotide-binding</keyword>
<dbReference type="InterPro" id="IPR051316">
    <property type="entry name" value="Zinc-reg_GTPase_activator"/>
</dbReference>
<dbReference type="Proteomes" id="UP000001075">
    <property type="component" value="Unassembled WGS sequence"/>
</dbReference>
<dbReference type="SUPFAM" id="SSF90002">
    <property type="entry name" value="Hypothetical protein YjiA, C-terminal domain"/>
    <property type="match status" value="1"/>
</dbReference>
<dbReference type="Gene3D" id="3.30.1220.10">
    <property type="entry name" value="CobW-like, C-terminal domain"/>
    <property type="match status" value="1"/>
</dbReference>
<dbReference type="InterPro" id="IPR036627">
    <property type="entry name" value="CobW-likC_sf"/>
</dbReference>
<gene>
    <name evidence="6" type="ORF">I79_024508</name>
</gene>
<dbReference type="EMBL" id="JH003774">
    <property type="protein sequence ID" value="EGW15029.1"/>
    <property type="molecule type" value="Genomic_DNA"/>
</dbReference>
<dbReference type="STRING" id="10029.G3IKV4"/>
<keyword evidence="4" id="KW-0143">Chaperone</keyword>
<evidence type="ECO:0000313" key="6">
    <source>
        <dbReference type="EMBL" id="EGW15029.1"/>
    </source>
</evidence>
<accession>G3IKV4</accession>
<keyword evidence="3" id="KW-0342">GTP-binding</keyword>
<dbReference type="PANTHER" id="PTHR13748">
    <property type="entry name" value="COBW-RELATED"/>
    <property type="match status" value="1"/>
</dbReference>
<reference evidence="7" key="1">
    <citation type="journal article" date="2011" name="Nat. Biotechnol.">
        <title>The genomic sequence of the Chinese hamster ovary (CHO)-K1 cell line.</title>
        <authorList>
            <person name="Xu X."/>
            <person name="Nagarajan H."/>
            <person name="Lewis N.E."/>
            <person name="Pan S."/>
            <person name="Cai Z."/>
            <person name="Liu X."/>
            <person name="Chen W."/>
            <person name="Xie M."/>
            <person name="Wang W."/>
            <person name="Hammond S."/>
            <person name="Andersen M.R."/>
            <person name="Neff N."/>
            <person name="Passarelli B."/>
            <person name="Koh W."/>
            <person name="Fan H.C."/>
            <person name="Wang J."/>
            <person name="Gui Y."/>
            <person name="Lee K.H."/>
            <person name="Betenbaugh M.J."/>
            <person name="Quake S.R."/>
            <person name="Famili I."/>
            <person name="Palsson B.O."/>
            <person name="Wang J."/>
        </authorList>
    </citation>
    <scope>NUCLEOTIDE SEQUENCE [LARGE SCALE GENOMIC DNA]</scope>
    <source>
        <strain evidence="7">CHO K1 cell line</strain>
    </source>
</reference>
<dbReference type="GO" id="GO:0005525">
    <property type="term" value="F:GTP binding"/>
    <property type="evidence" value="ECO:0007669"/>
    <property type="project" value="UniProtKB-KW"/>
</dbReference>
<evidence type="ECO:0000256" key="4">
    <source>
        <dbReference type="ARBA" id="ARBA00023186"/>
    </source>
</evidence>
<dbReference type="GO" id="GO:0005737">
    <property type="term" value="C:cytoplasm"/>
    <property type="evidence" value="ECO:0007669"/>
    <property type="project" value="TreeGrafter"/>
</dbReference>
<dbReference type="PANTHER" id="PTHR13748:SF31">
    <property type="entry name" value="ZINC-REGULATED GTPASE METALLOPROTEIN ACTIVATOR 1A-RELATED"/>
    <property type="match status" value="1"/>
</dbReference>
<evidence type="ECO:0000256" key="2">
    <source>
        <dbReference type="ARBA" id="ARBA00022833"/>
    </source>
</evidence>
<dbReference type="InterPro" id="IPR011629">
    <property type="entry name" value="CobW-like_C"/>
</dbReference>
<sequence length="86" mass="9807">MEVIRLKGLVSIKDKPQQMILQGIHELYELEESLVSWKDDAERSSQLVFIGKNLDKDILKELFLSAVVETEELRTAPGKDQVCPSH</sequence>
<evidence type="ECO:0000313" key="7">
    <source>
        <dbReference type="Proteomes" id="UP000001075"/>
    </source>
</evidence>
<proteinExistence type="predicted"/>
<evidence type="ECO:0000259" key="5">
    <source>
        <dbReference type="Pfam" id="PF07683"/>
    </source>
</evidence>
<keyword evidence="2" id="KW-0862">Zinc</keyword>
<evidence type="ECO:0000256" key="3">
    <source>
        <dbReference type="ARBA" id="ARBA00023134"/>
    </source>
</evidence>
<name>G3IKV4_CRIGR</name>
<dbReference type="InParanoid" id="G3IKV4"/>
<dbReference type="AlphaFoldDB" id="G3IKV4"/>
<dbReference type="Pfam" id="PF07683">
    <property type="entry name" value="CobW_C"/>
    <property type="match status" value="1"/>
</dbReference>
<organism evidence="6 7">
    <name type="scientific">Cricetulus griseus</name>
    <name type="common">Chinese hamster</name>
    <name type="synonym">Cricetulus barabensis griseus</name>
    <dbReference type="NCBI Taxonomy" id="10029"/>
    <lineage>
        <taxon>Eukaryota</taxon>
        <taxon>Metazoa</taxon>
        <taxon>Chordata</taxon>
        <taxon>Craniata</taxon>
        <taxon>Vertebrata</taxon>
        <taxon>Euteleostomi</taxon>
        <taxon>Mammalia</taxon>
        <taxon>Eutheria</taxon>
        <taxon>Euarchontoglires</taxon>
        <taxon>Glires</taxon>
        <taxon>Rodentia</taxon>
        <taxon>Myomorpha</taxon>
        <taxon>Muroidea</taxon>
        <taxon>Cricetidae</taxon>
        <taxon>Cricetinae</taxon>
        <taxon>Cricetulus</taxon>
    </lineage>
</organism>
<protein>
    <submittedName>
        <fullName evidence="6">COBW domain-containing protein 1</fullName>
    </submittedName>
</protein>